<dbReference type="PROSITE" id="PS50088">
    <property type="entry name" value="ANK_REPEAT"/>
    <property type="match status" value="1"/>
</dbReference>
<keyword evidence="1" id="KW-0040">ANK repeat</keyword>
<feature type="region of interest" description="Disordered" evidence="2">
    <location>
        <begin position="232"/>
        <end position="254"/>
    </location>
</feature>
<dbReference type="EMBL" id="JAGKQH010000002">
    <property type="protein sequence ID" value="KAG6606410.1"/>
    <property type="molecule type" value="Genomic_DNA"/>
</dbReference>
<reference evidence="5 6" key="1">
    <citation type="journal article" date="2021" name="Hortic Res">
        <title>The domestication of Cucurbita argyrosperma as revealed by the genome of its wild relative.</title>
        <authorList>
            <person name="Barrera-Redondo J."/>
            <person name="Sanchez-de la Vega G."/>
            <person name="Aguirre-Liguori J.A."/>
            <person name="Castellanos-Morales G."/>
            <person name="Gutierrez-Guerrero Y.T."/>
            <person name="Aguirre-Dugua X."/>
            <person name="Aguirre-Planter E."/>
            <person name="Tenaillon M.I."/>
            <person name="Lira-Saade R."/>
            <person name="Eguiarte L.E."/>
        </authorList>
    </citation>
    <scope>NUCLEOTIDE SEQUENCE [LARGE SCALE GENOMIC DNA]</scope>
    <source>
        <strain evidence="5">JBR-2021</strain>
    </source>
</reference>
<feature type="compositionally biased region" description="Basic and acidic residues" evidence="2">
    <location>
        <begin position="293"/>
        <end position="315"/>
    </location>
</feature>
<dbReference type="InterPro" id="IPR002110">
    <property type="entry name" value="Ankyrin_rpt"/>
</dbReference>
<evidence type="ECO:0000313" key="6">
    <source>
        <dbReference type="Proteomes" id="UP000685013"/>
    </source>
</evidence>
<accession>A0AAV6P4P3</accession>
<dbReference type="SMART" id="SM00248">
    <property type="entry name" value="ANK"/>
    <property type="match status" value="6"/>
</dbReference>
<dbReference type="Proteomes" id="UP000685013">
    <property type="component" value="Chromosome 2"/>
</dbReference>
<feature type="non-terminal residue" evidence="5">
    <location>
        <position position="1"/>
    </location>
</feature>
<dbReference type="GO" id="GO:0016020">
    <property type="term" value="C:membrane"/>
    <property type="evidence" value="ECO:0007669"/>
    <property type="project" value="TreeGrafter"/>
</dbReference>
<dbReference type="PANTHER" id="PTHR24177">
    <property type="entry name" value="CASKIN"/>
    <property type="match status" value="1"/>
</dbReference>
<feature type="domain" description="PGG" evidence="4">
    <location>
        <begin position="596"/>
        <end position="707"/>
    </location>
</feature>
<name>A0AAV6P4P3_9ROSI</name>
<feature type="transmembrane region" description="Helical" evidence="3">
    <location>
        <begin position="718"/>
        <end position="741"/>
    </location>
</feature>
<gene>
    <name evidence="5" type="primary">ITN1</name>
    <name evidence="5" type="ORF">SDJN03_03727</name>
</gene>
<comment type="caution">
    <text evidence="5">The sequence shown here is derived from an EMBL/GenBank/DDBJ whole genome shotgun (WGS) entry which is preliminary data.</text>
</comment>
<feature type="transmembrane region" description="Helical" evidence="3">
    <location>
        <begin position="605"/>
        <end position="623"/>
    </location>
</feature>
<keyword evidence="6" id="KW-1185">Reference proteome</keyword>
<dbReference type="PROSITE" id="PS50297">
    <property type="entry name" value="ANK_REP_REGION"/>
    <property type="match status" value="1"/>
</dbReference>
<keyword evidence="3" id="KW-1133">Transmembrane helix</keyword>
<evidence type="ECO:0000259" key="4">
    <source>
        <dbReference type="Pfam" id="PF13962"/>
    </source>
</evidence>
<keyword evidence="3" id="KW-0472">Membrane</keyword>
<evidence type="ECO:0000313" key="5">
    <source>
        <dbReference type="EMBL" id="KAG6606410.1"/>
    </source>
</evidence>
<feature type="transmembrane region" description="Helical" evidence="3">
    <location>
        <begin position="643"/>
        <end position="663"/>
    </location>
</feature>
<feature type="region of interest" description="Disordered" evidence="2">
    <location>
        <begin position="287"/>
        <end position="328"/>
    </location>
</feature>
<feature type="region of interest" description="Disordered" evidence="2">
    <location>
        <begin position="430"/>
        <end position="452"/>
    </location>
</feature>
<feature type="compositionally biased region" description="Polar residues" evidence="2">
    <location>
        <begin position="316"/>
        <end position="328"/>
    </location>
</feature>
<dbReference type="Pfam" id="PF13962">
    <property type="entry name" value="PGG"/>
    <property type="match status" value="1"/>
</dbReference>
<evidence type="ECO:0000256" key="3">
    <source>
        <dbReference type="SAM" id="Phobius"/>
    </source>
</evidence>
<keyword evidence="3" id="KW-0812">Transmembrane</keyword>
<sequence length="795" mass="90661">MSSHGDNTPLARLRENAMTRNWKPVIEAYEKTREAQKLKLNQEGDTALHLAVIDNQEETVEKLVESVKNDKNNYKPILEIRNERGNNPLHLAAMMGSMKMCHAIADAHGKLVSARNKLDETPLYLAAGCGNKDLFFYLYFLCGEDSSKIETNCRVNRTGDTVLHHALRNDQFDLACELIYIHEEASNWRNEAGFTPLEVLASKPTSFKSGSHIKGLQRIIYHRSFVKPLQPRSFEKLKQESERSTEKAKETAPPSPFPVNYQTCIHFFRGMKDVFLRVWHFKCHNNNDTNNDGDEKKSNTKNDGDKRTGDLEEQKPLNTKSARDPPTTNFPVNYTTCIDFFHIAFSAIMIIFGCGTDEIKRIRKEKEKHTWAVQVMNQLFDLGKGYVYGDDGKSPMDFRFQNQEEKEKDTVPYDFVDDVIGFRHLVEEEPKQLEEPKQSVKPKQSEKSKDVEATESAMLLAAKNGVIEIVKEMSRRFPLAIYDTNKDKKNVVLLAAEYRQPEVYRFLLKERKRIESLFRAVDHKGNSALHLAATARDPNLWRITGDALQLQWEVKWYNYVKESVPLHVFPHWNKEGETANALFQETHKELATKGGEWLYDTSESFTVVATLIATVAFATAVTIPGGNDENGGAILGQELGFSIFSYSSLIALFLSSTSVIMFLAIMTSRFNIKDFGLVLPWKLLIGLCCLYFSIIAMLVSFCSGHYFLIINRLRNEAILLYSLTFIPVAVIFAVVQLPLYFDLLQALLQTVPTRSAEVVLRDLMHRSKANEEPDDMLKMGQQICRKQTTKAEKTT</sequence>
<feature type="transmembrane region" description="Helical" evidence="3">
    <location>
        <begin position="683"/>
        <end position="706"/>
    </location>
</feature>
<feature type="repeat" description="ANK" evidence="1">
    <location>
        <begin position="43"/>
        <end position="65"/>
    </location>
</feature>
<organism evidence="5 6">
    <name type="scientific">Cucurbita argyrosperma subsp. sororia</name>
    <dbReference type="NCBI Taxonomy" id="37648"/>
    <lineage>
        <taxon>Eukaryota</taxon>
        <taxon>Viridiplantae</taxon>
        <taxon>Streptophyta</taxon>
        <taxon>Embryophyta</taxon>
        <taxon>Tracheophyta</taxon>
        <taxon>Spermatophyta</taxon>
        <taxon>Magnoliopsida</taxon>
        <taxon>eudicotyledons</taxon>
        <taxon>Gunneridae</taxon>
        <taxon>Pentapetalae</taxon>
        <taxon>rosids</taxon>
        <taxon>fabids</taxon>
        <taxon>Cucurbitales</taxon>
        <taxon>Cucurbitaceae</taxon>
        <taxon>Cucurbiteae</taxon>
        <taxon>Cucurbita</taxon>
    </lineage>
</organism>
<protein>
    <submittedName>
        <fullName evidence="5">Ankyrin repeat-containing protein ITN1</fullName>
    </submittedName>
</protein>
<dbReference type="PANTHER" id="PTHR24177:SF103">
    <property type="entry name" value="PGG DOMAIN-CONTAINING PROTEIN"/>
    <property type="match status" value="1"/>
</dbReference>
<dbReference type="Pfam" id="PF12796">
    <property type="entry name" value="Ank_2"/>
    <property type="match status" value="1"/>
</dbReference>
<evidence type="ECO:0000256" key="2">
    <source>
        <dbReference type="SAM" id="MobiDB-lite"/>
    </source>
</evidence>
<proteinExistence type="predicted"/>
<feature type="compositionally biased region" description="Basic and acidic residues" evidence="2">
    <location>
        <begin position="233"/>
        <end position="250"/>
    </location>
</feature>
<dbReference type="AlphaFoldDB" id="A0AAV6P4P3"/>
<evidence type="ECO:0000256" key="1">
    <source>
        <dbReference type="PROSITE-ProRule" id="PRU00023"/>
    </source>
</evidence>
<dbReference type="InterPro" id="IPR026961">
    <property type="entry name" value="PGG_dom"/>
</dbReference>